<dbReference type="AlphaFoldDB" id="A0A0P7BBH0"/>
<accession>A0A0P7BBH0</accession>
<sequence>MSDSFERFELSTAAERLIEEAGRNLTGRKPLPRKTDESGAKVGAKGFQYDWRQPHQLLWDQVSKDRADQIKAWIGSPPLRLVKSVVTLEADYSLRTSVGMMSMVVPIHRQITEVAILTAGGDVIEGKDWSPNLGYQLREEVAIGEETSSHLSLIVIKLLNAYHYVHVTLSLPPAWICIVTALTFLLSAVRFDGSLGDPQHGIWIARSHESLAYST</sequence>
<dbReference type="OrthoDB" id="10348083at2759"/>
<gene>
    <name evidence="1" type="ORF">AK830_g8390</name>
</gene>
<evidence type="ECO:0000313" key="1">
    <source>
        <dbReference type="EMBL" id="KPM38165.1"/>
    </source>
</evidence>
<dbReference type="STRING" id="78410.A0A0P7BBH0"/>
<comment type="caution">
    <text evidence="1">The sequence shown here is derived from an EMBL/GenBank/DDBJ whole genome shotgun (WGS) entry which is preliminary data.</text>
</comment>
<name>A0A0P7BBH0_9HYPO</name>
<dbReference type="Proteomes" id="UP000050424">
    <property type="component" value="Unassembled WGS sequence"/>
</dbReference>
<keyword evidence="2" id="KW-1185">Reference proteome</keyword>
<dbReference type="EMBL" id="LKCW01000142">
    <property type="protein sequence ID" value="KPM38165.1"/>
    <property type="molecule type" value="Genomic_DNA"/>
</dbReference>
<protein>
    <submittedName>
        <fullName evidence="1">Uncharacterized protein</fullName>
    </submittedName>
</protein>
<proteinExistence type="predicted"/>
<evidence type="ECO:0000313" key="2">
    <source>
        <dbReference type="Proteomes" id="UP000050424"/>
    </source>
</evidence>
<reference evidence="1 2" key="1">
    <citation type="submission" date="2015-09" db="EMBL/GenBank/DDBJ databases">
        <title>Draft genome of a European isolate of the apple canker pathogen Neonectria ditissima.</title>
        <authorList>
            <person name="Gomez-Cortecero A."/>
            <person name="Harrison R.J."/>
            <person name="Armitage A.D."/>
        </authorList>
    </citation>
    <scope>NUCLEOTIDE SEQUENCE [LARGE SCALE GENOMIC DNA]</scope>
    <source>
        <strain evidence="1 2">R09/05</strain>
    </source>
</reference>
<organism evidence="1 2">
    <name type="scientific">Neonectria ditissima</name>
    <dbReference type="NCBI Taxonomy" id="78410"/>
    <lineage>
        <taxon>Eukaryota</taxon>
        <taxon>Fungi</taxon>
        <taxon>Dikarya</taxon>
        <taxon>Ascomycota</taxon>
        <taxon>Pezizomycotina</taxon>
        <taxon>Sordariomycetes</taxon>
        <taxon>Hypocreomycetidae</taxon>
        <taxon>Hypocreales</taxon>
        <taxon>Nectriaceae</taxon>
        <taxon>Neonectria</taxon>
    </lineage>
</organism>